<organism evidence="12 13">
    <name type="scientific">Botrimarina colliarenosi</name>
    <dbReference type="NCBI Taxonomy" id="2528001"/>
    <lineage>
        <taxon>Bacteria</taxon>
        <taxon>Pseudomonadati</taxon>
        <taxon>Planctomycetota</taxon>
        <taxon>Planctomycetia</taxon>
        <taxon>Pirellulales</taxon>
        <taxon>Lacipirellulaceae</taxon>
        <taxon>Botrimarina</taxon>
    </lineage>
</organism>
<keyword evidence="8" id="KW-0482">Metalloprotease</keyword>
<dbReference type="EMBL" id="SJPR01000006">
    <property type="protein sequence ID" value="TWT94763.1"/>
    <property type="molecule type" value="Genomic_DNA"/>
</dbReference>
<evidence type="ECO:0000256" key="8">
    <source>
        <dbReference type="ARBA" id="ARBA00023049"/>
    </source>
</evidence>
<evidence type="ECO:0000313" key="12">
    <source>
        <dbReference type="EMBL" id="TWT94763.1"/>
    </source>
</evidence>
<dbReference type="InterPro" id="IPR002105">
    <property type="entry name" value="Dockerin_1_rpt"/>
</dbReference>
<dbReference type="Gene3D" id="1.10.1330.10">
    <property type="entry name" value="Dockerin domain"/>
    <property type="match status" value="1"/>
</dbReference>
<dbReference type="Gene3D" id="2.60.120.380">
    <property type="match status" value="1"/>
</dbReference>
<dbReference type="Pfam" id="PF00404">
    <property type="entry name" value="Dockerin_1"/>
    <property type="match status" value="1"/>
</dbReference>
<evidence type="ECO:0000256" key="6">
    <source>
        <dbReference type="ARBA" id="ARBA00022801"/>
    </source>
</evidence>
<dbReference type="SUPFAM" id="SSF55486">
    <property type="entry name" value="Metalloproteases ('zincins'), catalytic domain"/>
    <property type="match status" value="1"/>
</dbReference>
<sequence precursor="true">MHRTDRQFVRPLRLAAVALAIAGSTSAYGFVPAGGTDDASRWQLTAAGTTGQSGDPVRLTWSFVPDGTLVRRPENTANTAPSDFIATFDATFGAGPGGSDLTQRPWFTYFQQAFDRWSALSGVTYTYESHDSTLTHGAGVGLTNIRGDVRIGGIGMDGIGGTLAYNYFATDGGDMAIDTDDLAGLLADSSNNYRGLRNVIMHEAGHGLGLDHSSSGDANFLLEASIDTSFDGPQHDDLRGIHWLYGDVFEKAPAGRNETAALATPLGALQAGSMLAIGTSGSGSAIGPNETDFVSISNESDLDFFSFTVNTPVSLDLSLTPRGASYNQGGTPFNTLTTSDLSLALFASDGVTLLADSASNPAGVVESITDFALTQPGTYYARVRGPVTTAEQVVQFYRLDLAATDLIPALLGDFNADGVVDAGDYTLWRDESGSSVSPYSGADHTGDGQVTAADYSLWQAHYGETLGGGAASVPEPAAAWLLATLAIGCGRLRR</sequence>
<dbReference type="Proteomes" id="UP000317421">
    <property type="component" value="Unassembled WGS sequence"/>
</dbReference>
<feature type="signal peptide" evidence="9">
    <location>
        <begin position="1"/>
        <end position="29"/>
    </location>
</feature>
<dbReference type="PANTHER" id="PTHR10201:SF291">
    <property type="entry name" value="MATRIX METALLOPROTEINASE 1, ISOFORM C-RELATED"/>
    <property type="match status" value="1"/>
</dbReference>
<name>A0A5C6A8X0_9BACT</name>
<keyword evidence="13" id="KW-1185">Reference proteome</keyword>
<dbReference type="InterPro" id="IPR021190">
    <property type="entry name" value="Pept_M10A"/>
</dbReference>
<keyword evidence="7" id="KW-0862">Zinc</keyword>
<evidence type="ECO:0000256" key="2">
    <source>
        <dbReference type="ARBA" id="ARBA00010370"/>
    </source>
</evidence>
<gene>
    <name evidence="12" type="ORF">Pla108_36120</name>
</gene>
<feature type="chain" id="PRO_5022792557" evidence="9">
    <location>
        <begin position="30"/>
        <end position="494"/>
    </location>
</feature>
<comment type="cofactor">
    <cofactor evidence="1">
        <name>Zn(2+)</name>
        <dbReference type="ChEBI" id="CHEBI:29105"/>
    </cofactor>
</comment>
<evidence type="ECO:0000313" key="13">
    <source>
        <dbReference type="Proteomes" id="UP000317421"/>
    </source>
</evidence>
<dbReference type="GO" id="GO:0006508">
    <property type="term" value="P:proteolysis"/>
    <property type="evidence" value="ECO:0007669"/>
    <property type="project" value="UniProtKB-KW"/>
</dbReference>
<reference evidence="12 13" key="1">
    <citation type="submission" date="2019-02" db="EMBL/GenBank/DDBJ databases">
        <title>Deep-cultivation of Planctomycetes and their phenomic and genomic characterization uncovers novel biology.</title>
        <authorList>
            <person name="Wiegand S."/>
            <person name="Jogler M."/>
            <person name="Boedeker C."/>
            <person name="Pinto D."/>
            <person name="Vollmers J."/>
            <person name="Rivas-Marin E."/>
            <person name="Kohn T."/>
            <person name="Peeters S.H."/>
            <person name="Heuer A."/>
            <person name="Rast P."/>
            <person name="Oberbeckmann S."/>
            <person name="Bunk B."/>
            <person name="Jeske O."/>
            <person name="Meyerdierks A."/>
            <person name="Storesund J.E."/>
            <person name="Kallscheuer N."/>
            <person name="Luecker S."/>
            <person name="Lage O.M."/>
            <person name="Pohl T."/>
            <person name="Merkel B.J."/>
            <person name="Hornburger P."/>
            <person name="Mueller R.-W."/>
            <person name="Bruemmer F."/>
            <person name="Labrenz M."/>
            <person name="Spormann A.M."/>
            <person name="Op Den Camp H."/>
            <person name="Overmann J."/>
            <person name="Amann R."/>
            <person name="Jetten M.S.M."/>
            <person name="Mascher T."/>
            <person name="Medema M.H."/>
            <person name="Devos D.P."/>
            <person name="Kaster A.-K."/>
            <person name="Ovreas L."/>
            <person name="Rohde M."/>
            <person name="Galperin M.Y."/>
            <person name="Jogler C."/>
        </authorList>
    </citation>
    <scope>NUCLEOTIDE SEQUENCE [LARGE SCALE GENOMIC DNA]</scope>
    <source>
        <strain evidence="12 13">Pla108</strain>
    </source>
</reference>
<dbReference type="Pfam" id="PF00413">
    <property type="entry name" value="Peptidase_M10"/>
    <property type="match status" value="1"/>
</dbReference>
<dbReference type="GO" id="GO:0031012">
    <property type="term" value="C:extracellular matrix"/>
    <property type="evidence" value="ECO:0007669"/>
    <property type="project" value="InterPro"/>
</dbReference>
<dbReference type="SUPFAM" id="SSF63446">
    <property type="entry name" value="Type I dockerin domain"/>
    <property type="match status" value="1"/>
</dbReference>
<feature type="domain" description="Peptidase C-terminal archaeal/bacterial" evidence="11">
    <location>
        <begin position="302"/>
        <end position="385"/>
    </location>
</feature>
<dbReference type="GO" id="GO:0030574">
    <property type="term" value="P:collagen catabolic process"/>
    <property type="evidence" value="ECO:0007669"/>
    <property type="project" value="TreeGrafter"/>
</dbReference>
<dbReference type="AlphaFoldDB" id="A0A5C6A8X0"/>
<dbReference type="GO" id="GO:0030198">
    <property type="term" value="P:extracellular matrix organization"/>
    <property type="evidence" value="ECO:0007669"/>
    <property type="project" value="TreeGrafter"/>
</dbReference>
<keyword evidence="4" id="KW-0479">Metal-binding</keyword>
<dbReference type="OrthoDB" id="247526at2"/>
<dbReference type="RefSeq" id="WP_146446315.1">
    <property type="nucleotide sequence ID" value="NZ_SJPR01000006.1"/>
</dbReference>
<dbReference type="GO" id="GO:0008270">
    <property type="term" value="F:zinc ion binding"/>
    <property type="evidence" value="ECO:0007669"/>
    <property type="project" value="InterPro"/>
</dbReference>
<evidence type="ECO:0000256" key="5">
    <source>
        <dbReference type="ARBA" id="ARBA00022729"/>
    </source>
</evidence>
<evidence type="ECO:0000259" key="11">
    <source>
        <dbReference type="Pfam" id="PF04151"/>
    </source>
</evidence>
<dbReference type="GO" id="GO:0004553">
    <property type="term" value="F:hydrolase activity, hydrolyzing O-glycosyl compounds"/>
    <property type="evidence" value="ECO:0007669"/>
    <property type="project" value="InterPro"/>
</dbReference>
<dbReference type="InterPro" id="IPR036439">
    <property type="entry name" value="Dockerin_dom_sf"/>
</dbReference>
<dbReference type="GO" id="GO:0000272">
    <property type="term" value="P:polysaccharide catabolic process"/>
    <property type="evidence" value="ECO:0007669"/>
    <property type="project" value="InterPro"/>
</dbReference>
<evidence type="ECO:0000259" key="10">
    <source>
        <dbReference type="Pfam" id="PF00413"/>
    </source>
</evidence>
<dbReference type="PRINTS" id="PR00138">
    <property type="entry name" value="MATRIXIN"/>
</dbReference>
<protein>
    <submittedName>
        <fullName evidence="12">Matrixin</fullName>
    </submittedName>
</protein>
<keyword evidence="5 9" id="KW-0732">Signal</keyword>
<evidence type="ECO:0000256" key="4">
    <source>
        <dbReference type="ARBA" id="ARBA00022723"/>
    </source>
</evidence>
<dbReference type="Pfam" id="PF04151">
    <property type="entry name" value="PPC"/>
    <property type="match status" value="1"/>
</dbReference>
<dbReference type="PANTHER" id="PTHR10201">
    <property type="entry name" value="MATRIX METALLOPROTEINASE"/>
    <property type="match status" value="1"/>
</dbReference>
<dbReference type="InterPro" id="IPR007280">
    <property type="entry name" value="Peptidase_C_arc/bac"/>
</dbReference>
<dbReference type="Gene3D" id="3.40.390.10">
    <property type="entry name" value="Collagenase (Catalytic Domain)"/>
    <property type="match status" value="1"/>
</dbReference>
<comment type="caution">
    <text evidence="12">The sequence shown here is derived from an EMBL/GenBank/DDBJ whole genome shotgun (WGS) entry which is preliminary data.</text>
</comment>
<evidence type="ECO:0000256" key="7">
    <source>
        <dbReference type="ARBA" id="ARBA00022833"/>
    </source>
</evidence>
<dbReference type="InterPro" id="IPR024079">
    <property type="entry name" value="MetalloPept_cat_dom_sf"/>
</dbReference>
<keyword evidence="3" id="KW-0645">Protease</keyword>
<evidence type="ECO:0000256" key="9">
    <source>
        <dbReference type="SAM" id="SignalP"/>
    </source>
</evidence>
<evidence type="ECO:0000256" key="1">
    <source>
        <dbReference type="ARBA" id="ARBA00001947"/>
    </source>
</evidence>
<comment type="similarity">
    <text evidence="2">Belongs to the peptidase M10A family.</text>
</comment>
<keyword evidence="6" id="KW-0378">Hydrolase</keyword>
<dbReference type="InterPro" id="IPR001818">
    <property type="entry name" value="Pept_M10_metallopeptidase"/>
</dbReference>
<accession>A0A5C6A8X0</accession>
<proteinExistence type="inferred from homology"/>
<evidence type="ECO:0000256" key="3">
    <source>
        <dbReference type="ARBA" id="ARBA00022670"/>
    </source>
</evidence>
<feature type="domain" description="Peptidase M10 metallopeptidase" evidence="10">
    <location>
        <begin position="100"/>
        <end position="246"/>
    </location>
</feature>
<dbReference type="GO" id="GO:0004222">
    <property type="term" value="F:metalloendopeptidase activity"/>
    <property type="evidence" value="ECO:0007669"/>
    <property type="project" value="InterPro"/>
</dbReference>